<dbReference type="STRING" id="1926881.BTJ39_19435"/>
<comment type="caution">
    <text evidence="2">The sequence shown here is derived from an EMBL/GenBank/DDBJ whole genome shotgun (WGS) entry which is preliminary data.</text>
</comment>
<sequence length="396" mass="42032">MKVQRAGREENDASKKEVVSVLKIDSFVSFQGSVPEDCAVQLQKAEISVTFTNHLVKVANSDDCLDGPTASLPGGKRSGSQPDNSHRNDVNLTGSYSVVSEPPVKQRGSPDQDKSIKDCQAAIIDELKAQLSKRAQVTANITMSLTLPADNSTARAQKNADGTGSKEAGSPLKPWQQELARQREAFKLAEPARIAAEKKENERVAAACAAEAQAAARLAAAAKEIAENAAAAVANLTLDKSGIPMPPPPPPPPGTLKSYRDAASQTVAVETRKSDSLVTIKLPASIFADILSKREQLANRAMNNHRADEELKPWQQALRKAQAEYVSSAPLRQAAEEKEALRVATARKAEADEKAQAAAEARSQAEKSARAAANLPRDANGIPLPPPPPAGAGFRP</sequence>
<dbReference type="AlphaFoldDB" id="A0A1S8YFX0"/>
<evidence type="ECO:0000313" key="3">
    <source>
        <dbReference type="Proteomes" id="UP000190667"/>
    </source>
</evidence>
<feature type="region of interest" description="Disordered" evidence="1">
    <location>
        <begin position="150"/>
        <end position="172"/>
    </location>
</feature>
<evidence type="ECO:0000256" key="1">
    <source>
        <dbReference type="SAM" id="MobiDB-lite"/>
    </source>
</evidence>
<dbReference type="Proteomes" id="UP000190667">
    <property type="component" value="Unassembled WGS sequence"/>
</dbReference>
<keyword evidence="3" id="KW-1185">Reference proteome</keyword>
<name>A0A1S8YFX0_9GAMM</name>
<dbReference type="EMBL" id="MRUL01000018">
    <property type="protein sequence ID" value="OON37989.1"/>
    <property type="molecule type" value="Genomic_DNA"/>
</dbReference>
<feature type="region of interest" description="Disordered" evidence="1">
    <location>
        <begin position="62"/>
        <end position="115"/>
    </location>
</feature>
<protein>
    <submittedName>
        <fullName evidence="2">Uncharacterized protein</fullName>
    </submittedName>
</protein>
<accession>A0A1S8YFX0</accession>
<gene>
    <name evidence="2" type="ORF">BTJ39_19435</name>
</gene>
<organism evidence="2 3">
    <name type="scientific">Izhakiella australiensis</name>
    <dbReference type="NCBI Taxonomy" id="1926881"/>
    <lineage>
        <taxon>Bacteria</taxon>
        <taxon>Pseudomonadati</taxon>
        <taxon>Pseudomonadota</taxon>
        <taxon>Gammaproteobacteria</taxon>
        <taxon>Enterobacterales</taxon>
        <taxon>Erwiniaceae</taxon>
        <taxon>Izhakiella</taxon>
    </lineage>
</organism>
<proteinExistence type="predicted"/>
<evidence type="ECO:0000313" key="2">
    <source>
        <dbReference type="EMBL" id="OON37989.1"/>
    </source>
</evidence>
<reference evidence="2 3" key="1">
    <citation type="submission" date="2016-12" db="EMBL/GenBank/DDBJ databases">
        <title>Izhakiella australiana sp. nov. of genus Izhakiella isolated from Australian desert.</title>
        <authorList>
            <person name="Ji M."/>
        </authorList>
    </citation>
    <scope>NUCLEOTIDE SEQUENCE [LARGE SCALE GENOMIC DNA]</scope>
    <source>
        <strain evidence="2 3">D4N98</strain>
    </source>
</reference>
<feature type="compositionally biased region" description="Polar residues" evidence="1">
    <location>
        <begin position="150"/>
        <end position="162"/>
    </location>
</feature>
<feature type="region of interest" description="Disordered" evidence="1">
    <location>
        <begin position="347"/>
        <end position="396"/>
    </location>
</feature>